<name>A0A9P6A7T0_PLEER</name>
<dbReference type="PANTHER" id="PTHR36845:SF1">
    <property type="entry name" value="HYDROLASE, PUTATIVE (AFU_ORTHOLOGUE AFUA_7G05090)-RELATED"/>
    <property type="match status" value="1"/>
</dbReference>
<keyword evidence="3" id="KW-0732">Signal</keyword>
<dbReference type="EMBL" id="MU154524">
    <property type="protein sequence ID" value="KAF9501154.1"/>
    <property type="molecule type" value="Genomic_DNA"/>
</dbReference>
<proteinExistence type="inferred from homology"/>
<accession>A0A9P6A7T0</accession>
<dbReference type="AlphaFoldDB" id="A0A9P6A7T0"/>
<feature type="signal peptide" evidence="3">
    <location>
        <begin position="1"/>
        <end position="16"/>
    </location>
</feature>
<sequence>MRNFISAVLAVPLALATVPAELFSPLIAQKVLATAKAPPSPIQPEYPQYTDTTTGNWLPFKSDARTTGFFPATLDGPAPETVRTQARSGCSGSHLENPRNETARTGVNIFPTALAKRFNAKVGCTRNEDSPDPNFHVIIDYMVDLEVLFVAEKITVHLRTNFPRYLKTARRLATYFVSNISSDGIVPWDFNAPTIPAPRPADQSAATIAINALLLLSQRELTVGNSTGALFWRKSALSILRDVTNLAWRPEWGSLLSNGTMNLPATDRNHLWSVQTLVM</sequence>
<protein>
    <submittedName>
        <fullName evidence="4">Uncharacterized protein</fullName>
    </submittedName>
</protein>
<keyword evidence="1" id="KW-0378">Hydrolase</keyword>
<feature type="chain" id="PRO_5040430649" evidence="3">
    <location>
        <begin position="17"/>
        <end position="279"/>
    </location>
</feature>
<dbReference type="InterPro" id="IPR012341">
    <property type="entry name" value="6hp_glycosidase-like_sf"/>
</dbReference>
<reference evidence="4" key="1">
    <citation type="submission" date="2020-11" db="EMBL/GenBank/DDBJ databases">
        <authorList>
            <consortium name="DOE Joint Genome Institute"/>
            <person name="Ahrendt S."/>
            <person name="Riley R."/>
            <person name="Andreopoulos W."/>
            <person name="Labutti K."/>
            <person name="Pangilinan J."/>
            <person name="Ruiz-Duenas F.J."/>
            <person name="Barrasa J.M."/>
            <person name="Sanchez-Garcia M."/>
            <person name="Camarero S."/>
            <person name="Miyauchi S."/>
            <person name="Serrano A."/>
            <person name="Linde D."/>
            <person name="Babiker R."/>
            <person name="Drula E."/>
            <person name="Ayuso-Fernandez I."/>
            <person name="Pacheco R."/>
            <person name="Padilla G."/>
            <person name="Ferreira P."/>
            <person name="Barriuso J."/>
            <person name="Kellner H."/>
            <person name="Castanera R."/>
            <person name="Alfaro M."/>
            <person name="Ramirez L."/>
            <person name="Pisabarro A.G."/>
            <person name="Kuo A."/>
            <person name="Tritt A."/>
            <person name="Lipzen A."/>
            <person name="He G."/>
            <person name="Yan M."/>
            <person name="Ng V."/>
            <person name="Cullen D."/>
            <person name="Martin F."/>
            <person name="Rosso M.-N."/>
            <person name="Henrissat B."/>
            <person name="Hibbett D."/>
            <person name="Martinez A.T."/>
            <person name="Grigoriev I.V."/>
        </authorList>
    </citation>
    <scope>NUCLEOTIDE SEQUENCE</scope>
    <source>
        <strain evidence="4">ATCC 90797</strain>
    </source>
</reference>
<evidence type="ECO:0000256" key="3">
    <source>
        <dbReference type="SAM" id="SignalP"/>
    </source>
</evidence>
<dbReference type="PANTHER" id="PTHR36845">
    <property type="entry name" value="HYDROLASE, PUTATIVE (AFU_ORTHOLOGUE AFUA_7G05090)-RELATED"/>
    <property type="match status" value="1"/>
</dbReference>
<evidence type="ECO:0000256" key="1">
    <source>
        <dbReference type="ARBA" id="ARBA00022801"/>
    </source>
</evidence>
<dbReference type="GO" id="GO:0000272">
    <property type="term" value="P:polysaccharide catabolic process"/>
    <property type="evidence" value="ECO:0007669"/>
    <property type="project" value="TreeGrafter"/>
</dbReference>
<gene>
    <name evidence="4" type="ORF">BDN71DRAFT_1501437</name>
</gene>
<dbReference type="OrthoDB" id="2317065at2759"/>
<comment type="caution">
    <text evidence="4">The sequence shown here is derived from an EMBL/GenBank/DDBJ whole genome shotgun (WGS) entry which is preliminary data.</text>
</comment>
<evidence type="ECO:0000256" key="2">
    <source>
        <dbReference type="ARBA" id="ARBA00038358"/>
    </source>
</evidence>
<dbReference type="GO" id="GO:0052757">
    <property type="term" value="F:chondroitin hydrolase activity"/>
    <property type="evidence" value="ECO:0007669"/>
    <property type="project" value="TreeGrafter"/>
</dbReference>
<dbReference type="Proteomes" id="UP000807025">
    <property type="component" value="Unassembled WGS sequence"/>
</dbReference>
<evidence type="ECO:0000313" key="4">
    <source>
        <dbReference type="EMBL" id="KAF9501154.1"/>
    </source>
</evidence>
<dbReference type="InterPro" id="IPR052369">
    <property type="entry name" value="UG_Glycosaminoglycan_Hydrolase"/>
</dbReference>
<organism evidence="4 5">
    <name type="scientific">Pleurotus eryngii</name>
    <name type="common">Boletus of the steppes</name>
    <dbReference type="NCBI Taxonomy" id="5323"/>
    <lineage>
        <taxon>Eukaryota</taxon>
        <taxon>Fungi</taxon>
        <taxon>Dikarya</taxon>
        <taxon>Basidiomycota</taxon>
        <taxon>Agaricomycotina</taxon>
        <taxon>Agaricomycetes</taxon>
        <taxon>Agaricomycetidae</taxon>
        <taxon>Agaricales</taxon>
        <taxon>Pleurotineae</taxon>
        <taxon>Pleurotaceae</taxon>
        <taxon>Pleurotus</taxon>
    </lineage>
</organism>
<dbReference type="SUPFAM" id="SSF48208">
    <property type="entry name" value="Six-hairpin glycosidases"/>
    <property type="match status" value="1"/>
</dbReference>
<dbReference type="Gene3D" id="1.50.10.10">
    <property type="match status" value="2"/>
</dbReference>
<keyword evidence="5" id="KW-1185">Reference proteome</keyword>
<evidence type="ECO:0000313" key="5">
    <source>
        <dbReference type="Proteomes" id="UP000807025"/>
    </source>
</evidence>
<dbReference type="InterPro" id="IPR008928">
    <property type="entry name" value="6-hairpin_glycosidase_sf"/>
</dbReference>
<comment type="similarity">
    <text evidence="2">Belongs to the glycosyl hydrolase 88 family.</text>
</comment>